<organism evidence="4 5">
    <name type="scientific">Kangiella spongicola</name>
    <dbReference type="NCBI Taxonomy" id="796379"/>
    <lineage>
        <taxon>Bacteria</taxon>
        <taxon>Pseudomonadati</taxon>
        <taxon>Pseudomonadota</taxon>
        <taxon>Gammaproteobacteria</taxon>
        <taxon>Kangiellales</taxon>
        <taxon>Kangiellaceae</taxon>
        <taxon>Kangiella</taxon>
    </lineage>
</organism>
<feature type="domain" description="Phosphoesterase HXTX" evidence="3">
    <location>
        <begin position="18"/>
        <end position="90"/>
    </location>
</feature>
<dbReference type="InterPro" id="IPR004175">
    <property type="entry name" value="RNA_CPDase"/>
</dbReference>
<dbReference type="EC" id="3.1.4.58" evidence="2"/>
<dbReference type="RefSeq" id="WP_110200634.1">
    <property type="nucleotide sequence ID" value="NZ_QICH01000001.1"/>
</dbReference>
<dbReference type="Proteomes" id="UP000247689">
    <property type="component" value="Unassembled WGS sequence"/>
</dbReference>
<feature type="active site" description="Proton acceptor" evidence="2">
    <location>
        <position position="133"/>
    </location>
</feature>
<name>A0A318D5N7_9GAMM</name>
<proteinExistence type="inferred from homology"/>
<comment type="similarity">
    <text evidence="2">Belongs to the 2H phosphoesterase superfamily. ThpR family.</text>
</comment>
<dbReference type="NCBIfam" id="TIGR02258">
    <property type="entry name" value="2_5_ligase"/>
    <property type="match status" value="1"/>
</dbReference>
<comment type="function">
    <text evidence="2">Hydrolyzes RNA 2',3'-cyclic phosphodiester to an RNA 2'-phosphomonoester.</text>
</comment>
<dbReference type="Gene3D" id="3.90.1140.10">
    <property type="entry name" value="Cyclic phosphodiesterase"/>
    <property type="match status" value="1"/>
</dbReference>
<dbReference type="EMBL" id="QICH01000001">
    <property type="protein sequence ID" value="PXF64586.1"/>
    <property type="molecule type" value="Genomic_DNA"/>
</dbReference>
<protein>
    <recommendedName>
        <fullName evidence="2">RNA 2',3'-cyclic phosphodiesterase</fullName>
        <shortName evidence="2">RNA 2',3'-CPDase</shortName>
        <ecNumber evidence="2">3.1.4.58</ecNumber>
    </recommendedName>
</protein>
<gene>
    <name evidence="4" type="primary">thpR</name>
    <name evidence="4" type="ORF">DL796_05470</name>
</gene>
<dbReference type="OrthoDB" id="7061261at2"/>
<keyword evidence="1 2" id="KW-0378">Hydrolase</keyword>
<accession>A0A318D5N7</accession>
<sequence>MFSIANSVKNKARLFFAIDIPQNIKNQLEKMQQKNPVFTGRAVKVHNFHITLQFLGSLDRQKIPDLIDTIDSPGIKPFSLTLERYAYYPKAEVGCIEVIQGKDQLKEVRKHINQSIAQEGFFAPKEKHGFRPHVTLFRECQPVSDLQQLLNIELKAERFCLMESVQNEKGVYYEVLEEWPLYQPSIKEQFFGIKD</sequence>
<comment type="catalytic activity">
    <reaction evidence="2">
        <text>a 3'-end 2',3'-cyclophospho-ribonucleotide-RNA + H2O = a 3'-end 2'-phospho-ribonucleotide-RNA + H(+)</text>
        <dbReference type="Rhea" id="RHEA:11828"/>
        <dbReference type="Rhea" id="RHEA-COMP:10464"/>
        <dbReference type="Rhea" id="RHEA-COMP:17353"/>
        <dbReference type="ChEBI" id="CHEBI:15377"/>
        <dbReference type="ChEBI" id="CHEBI:15378"/>
        <dbReference type="ChEBI" id="CHEBI:83064"/>
        <dbReference type="ChEBI" id="CHEBI:173113"/>
        <dbReference type="EC" id="3.1.4.58"/>
    </reaction>
</comment>
<comment type="caution">
    <text evidence="4">The sequence shown here is derived from an EMBL/GenBank/DDBJ whole genome shotgun (WGS) entry which is preliminary data.</text>
</comment>
<dbReference type="InterPro" id="IPR014051">
    <property type="entry name" value="Phosphoesterase_HXTX"/>
</dbReference>
<dbReference type="AlphaFoldDB" id="A0A318D5N7"/>
<feature type="active site" description="Proton donor" evidence="2">
    <location>
        <position position="49"/>
    </location>
</feature>
<feature type="short sequence motif" description="HXTX 2" evidence="2">
    <location>
        <begin position="133"/>
        <end position="136"/>
    </location>
</feature>
<reference evidence="4 5" key="1">
    <citation type="submission" date="2018-05" db="EMBL/GenBank/DDBJ databases">
        <title>Kangiella spongicola genome sequence.</title>
        <authorList>
            <person name="Maclea K.S."/>
            <person name="Goen A.E."/>
            <person name="Kelley C."/>
            <person name="Underriner A."/>
            <person name="Silverwood T."/>
            <person name="Trachtenberg A.M."/>
        </authorList>
    </citation>
    <scope>NUCLEOTIDE SEQUENCE [LARGE SCALE GENOMIC DNA]</scope>
    <source>
        <strain evidence="4 5">ATCC BAA-2076</strain>
    </source>
</reference>
<dbReference type="SUPFAM" id="SSF55144">
    <property type="entry name" value="LigT-like"/>
    <property type="match status" value="1"/>
</dbReference>
<feature type="short sequence motif" description="HXTX 1" evidence="2">
    <location>
        <begin position="49"/>
        <end position="52"/>
    </location>
</feature>
<evidence type="ECO:0000256" key="2">
    <source>
        <dbReference type="HAMAP-Rule" id="MF_01940"/>
    </source>
</evidence>
<evidence type="ECO:0000259" key="3">
    <source>
        <dbReference type="Pfam" id="PF02834"/>
    </source>
</evidence>
<dbReference type="HAMAP" id="MF_01940">
    <property type="entry name" value="RNA_CPDase"/>
    <property type="match status" value="1"/>
</dbReference>
<evidence type="ECO:0000313" key="4">
    <source>
        <dbReference type="EMBL" id="PXF64586.1"/>
    </source>
</evidence>
<evidence type="ECO:0000313" key="5">
    <source>
        <dbReference type="Proteomes" id="UP000247689"/>
    </source>
</evidence>
<evidence type="ECO:0000256" key="1">
    <source>
        <dbReference type="ARBA" id="ARBA00022801"/>
    </source>
</evidence>
<dbReference type="PANTHER" id="PTHR35561">
    <property type="entry name" value="RNA 2',3'-CYCLIC PHOSPHODIESTERASE"/>
    <property type="match status" value="1"/>
</dbReference>
<dbReference type="GO" id="GO:0004113">
    <property type="term" value="F:2',3'-cyclic-nucleotide 3'-phosphodiesterase activity"/>
    <property type="evidence" value="ECO:0007669"/>
    <property type="project" value="InterPro"/>
</dbReference>
<keyword evidence="5" id="KW-1185">Reference proteome</keyword>
<dbReference type="Pfam" id="PF02834">
    <property type="entry name" value="LigT_PEase"/>
    <property type="match status" value="1"/>
</dbReference>
<dbReference type="InterPro" id="IPR009097">
    <property type="entry name" value="Cyclic_Pdiesterase"/>
</dbReference>
<dbReference type="PANTHER" id="PTHR35561:SF1">
    <property type="entry name" value="RNA 2',3'-CYCLIC PHOSPHODIESTERASE"/>
    <property type="match status" value="1"/>
</dbReference>
<dbReference type="GO" id="GO:0008664">
    <property type="term" value="F:RNA 2',3'-cyclic 3'-phosphodiesterase activity"/>
    <property type="evidence" value="ECO:0007669"/>
    <property type="project" value="UniProtKB-EC"/>
</dbReference>